<dbReference type="Proteomes" id="UP000593562">
    <property type="component" value="Unassembled WGS sequence"/>
</dbReference>
<proteinExistence type="predicted"/>
<organism evidence="1 2">
    <name type="scientific">Tripterygium wilfordii</name>
    <name type="common">Thunder God vine</name>
    <dbReference type="NCBI Taxonomy" id="458696"/>
    <lineage>
        <taxon>Eukaryota</taxon>
        <taxon>Viridiplantae</taxon>
        <taxon>Streptophyta</taxon>
        <taxon>Embryophyta</taxon>
        <taxon>Tracheophyta</taxon>
        <taxon>Spermatophyta</taxon>
        <taxon>Magnoliopsida</taxon>
        <taxon>eudicotyledons</taxon>
        <taxon>Gunneridae</taxon>
        <taxon>Pentapetalae</taxon>
        <taxon>rosids</taxon>
        <taxon>fabids</taxon>
        <taxon>Celastrales</taxon>
        <taxon>Celastraceae</taxon>
        <taxon>Tripterygium</taxon>
    </lineage>
</organism>
<protein>
    <submittedName>
        <fullName evidence="1">Uncharacterized protein</fullName>
    </submittedName>
</protein>
<name>A0A7J7DLV1_TRIWF</name>
<dbReference type="AlphaFoldDB" id="A0A7J7DLV1"/>
<evidence type="ECO:0000313" key="2">
    <source>
        <dbReference type="Proteomes" id="UP000593562"/>
    </source>
</evidence>
<accession>A0A7J7DLV1</accession>
<evidence type="ECO:0000313" key="1">
    <source>
        <dbReference type="EMBL" id="KAF5747273.1"/>
    </source>
</evidence>
<dbReference type="EMBL" id="JAAARO010000006">
    <property type="protein sequence ID" value="KAF5747273.1"/>
    <property type="molecule type" value="Genomic_DNA"/>
</dbReference>
<comment type="caution">
    <text evidence="1">The sequence shown here is derived from an EMBL/GenBank/DDBJ whole genome shotgun (WGS) entry which is preliminary data.</text>
</comment>
<reference evidence="1 2" key="1">
    <citation type="journal article" date="2020" name="Nat. Commun.">
        <title>Genome of Tripterygium wilfordii and identification of cytochrome P450 involved in triptolide biosynthesis.</title>
        <authorList>
            <person name="Tu L."/>
            <person name="Su P."/>
            <person name="Zhang Z."/>
            <person name="Gao L."/>
            <person name="Wang J."/>
            <person name="Hu T."/>
            <person name="Zhou J."/>
            <person name="Zhang Y."/>
            <person name="Zhao Y."/>
            <person name="Liu Y."/>
            <person name="Song Y."/>
            <person name="Tong Y."/>
            <person name="Lu Y."/>
            <person name="Yang J."/>
            <person name="Xu C."/>
            <person name="Jia M."/>
            <person name="Peters R.J."/>
            <person name="Huang L."/>
            <person name="Gao W."/>
        </authorList>
    </citation>
    <scope>NUCLEOTIDE SEQUENCE [LARGE SCALE GENOMIC DNA]</scope>
    <source>
        <strain evidence="2">cv. XIE 37</strain>
        <tissue evidence="1">Leaf</tissue>
    </source>
</reference>
<dbReference type="InParanoid" id="A0A7J7DLV1"/>
<sequence length="140" mass="16517">MLQKILGFWQIMIIFISKKNPINHKNKYPVTWCFKNSHPPTKQMSRNLASTYLDLLPRNHYKMRNSSATKKNGKDYEAEFHKLTSHHKFQKRCEPSFIGCKKKERKRRSVNVTKANYQGQVQHINQLIKAHPLAPTIETL</sequence>
<gene>
    <name evidence="1" type="ORF">HS088_TW06G01454</name>
</gene>
<keyword evidence="2" id="KW-1185">Reference proteome</keyword>